<organism evidence="1 2">
    <name type="scientific">Thermogladius calderae (strain DSM 22663 / VKM B-2946 / 1633)</name>
    <dbReference type="NCBI Taxonomy" id="1184251"/>
    <lineage>
        <taxon>Archaea</taxon>
        <taxon>Thermoproteota</taxon>
        <taxon>Thermoprotei</taxon>
        <taxon>Desulfurococcales</taxon>
        <taxon>Desulfurococcaceae</taxon>
        <taxon>Thermogladius</taxon>
    </lineage>
</organism>
<dbReference type="KEGG" id="thg:TCELL_0860"/>
<evidence type="ECO:0000313" key="2">
    <source>
        <dbReference type="Proteomes" id="UP000005270"/>
    </source>
</evidence>
<dbReference type="Proteomes" id="UP000005270">
    <property type="component" value="Chromosome"/>
</dbReference>
<accession>I3TEU6</accession>
<dbReference type="eggNOG" id="arCOG11625">
    <property type="taxonomic scope" value="Archaea"/>
</dbReference>
<proteinExistence type="predicted"/>
<evidence type="ECO:0000313" key="1">
    <source>
        <dbReference type="EMBL" id="AFK51284.1"/>
    </source>
</evidence>
<protein>
    <submittedName>
        <fullName evidence="1">Uncharacterized protein</fullName>
    </submittedName>
</protein>
<dbReference type="RefSeq" id="WP_014737534.1">
    <property type="nucleotide sequence ID" value="NC_017954.1"/>
</dbReference>
<gene>
    <name evidence="1" type="ordered locus">TCELL_0860</name>
</gene>
<name>I3TEU6_THEC1</name>
<sequence length="284" mass="31129">MGNLLEKARENPWQLALECRAGGCDIVEAGRALRHLLLNDTSRGLELLRALKSNLDPFIFLELLSNAVDPELLDWVEASVRSEVIVDSLRQGRLNDVYGYVSLLELMPFLGMGEEAAGITSDLLKKACELSNADETRAAELVRLVANGPMTTLGLDRVAQVISAVEPEGCHVCCLEVIVEMLNSIVLSYPPKSVFAHRTLLTRVGELLNKVLDTALKTVESDKEAPTRVFRGVSAFLSQLRSLASDSKSHEEFSAMRSSVIERLGELGEKLGLDRELGSLDRAL</sequence>
<dbReference type="InParanoid" id="I3TEU6"/>
<dbReference type="HOGENOM" id="CLU_978682_0_0_2"/>
<keyword evidence="2" id="KW-1185">Reference proteome</keyword>
<dbReference type="EMBL" id="CP003531">
    <property type="protein sequence ID" value="AFK51284.1"/>
    <property type="molecule type" value="Genomic_DNA"/>
</dbReference>
<reference evidence="1 2" key="1">
    <citation type="journal article" date="2012" name="J. Bacteriol.">
        <title>Complete genome sequence of the hyperthermophilic cellulolytic Crenarchaeon 'Thermogladius cellulolyticus' 1633.</title>
        <authorList>
            <person name="Mardanov A.V."/>
            <person name="Kochetkova T.V."/>
            <person name="Beletsky A.V."/>
            <person name="Bonch-Osmolovskaya E.A."/>
            <person name="Ravin N.V."/>
            <person name="Skryabin K.G."/>
        </authorList>
    </citation>
    <scope>NUCLEOTIDE SEQUENCE [LARGE SCALE GENOMIC DNA]</scope>
    <source>
        <strain evidence="2">DSM 22663 / VKM B-2946 / 1633</strain>
    </source>
</reference>
<dbReference type="STRING" id="1184251.TCELL_0860"/>
<dbReference type="GeneID" id="13013177"/>
<dbReference type="AlphaFoldDB" id="I3TEU6"/>